<dbReference type="InterPro" id="IPR001002">
    <property type="entry name" value="Chitin-bd_1"/>
</dbReference>
<dbReference type="InterPro" id="IPR011583">
    <property type="entry name" value="Chitinase_II/V-like_cat"/>
</dbReference>
<dbReference type="SUPFAM" id="SSF51445">
    <property type="entry name" value="(Trans)glycosidases"/>
    <property type="match status" value="1"/>
</dbReference>
<keyword evidence="6 12" id="KW-0147">Chitin-binding</keyword>
<comment type="caution">
    <text evidence="17">The sequence shown here is derived from an EMBL/GenBank/DDBJ whole genome shotgun (WGS) entry which is preliminary data.</text>
</comment>
<feature type="disulfide bond" evidence="12">
    <location>
        <begin position="147"/>
        <end position="161"/>
    </location>
</feature>
<keyword evidence="12" id="KW-1015">Disulfide bond</keyword>
<dbReference type="eggNOG" id="KOG2806">
    <property type="taxonomic scope" value="Eukaryota"/>
</dbReference>
<sequence length="1201" mass="132944">MATSITDCCSTLFTLSSLVSLFFLAFYIGRRHESAPVELAHLSPRAENSTAQPVIEAATSSAFPALSGNLSILDAEAPFGLAVRLDEDPYTCGPGCPCSNGACCGASGNCGYAPAYCGVGCQSNCDAKAECGQYAINPGQTCKLNACCSEHGFCGTTSDFCTEGCQSNCVLEPQPPGGSPKNAAMDRVIGYYESWSYKSKCNQKSPSDLPLKELTHLNYAFTFIEPETYEMVTMDIKDEDDLWQVTVDSKKYNPNLKVYVAIGGWTFSDNGTVTQPLFGEIASTQANRQKFADGVVRFLDKYGFDGLDIDWEYPGAGDRGGKDEDTPNFVLLMKTLRNTFDRSSRKLGLTFTIPLSFWYLRWFDMPGLLQYADWTNLMSYDLHGTWDRDNPIGAIAQAHTNLTEIKLATQLLWRVGVKPEQVVLGYGFYGRAFELADSSCTKPGCPFAGGAKKGPCSNEAGILMYYEIQAILKKFPDLEPVFDKEAAVKYITWDKNQWISYDDADTFKLKLKWANEMGFGGSMIWAVDTDDDKFTAMSGLMGHQVAHINTNKDEALAMTSSNLIETIKLENGQGCYVYRSGSCREDGHFSCPNGESLVAVDRQGCGSEDSSKGMPVCCPWDSTSSCTWRGTPDDGGIWGDCNGQCHTGETAVMDSKWGGSPSADTKWPQKNCAWGSKVLCCEAPNFKSIVKDCYWMGCIQSNECSSTHTQVATETGACPFSVVQSYCCPWDTGLYECGWRGTSPDCVDGNCKALDKDNKPLYEVQIDSHASGDSYNACSWDRQKALCCKVRVEVPKPLTCKVDSCMLDYNFCSQTNRDDWGNHIEPREEEESETGVALAGADNVQKGPGVSLVIRQEDGEYQVLNKRDYKWLASFGIVILQQSLAYPPPSQLMRRLREGLVRVLRRWATQSEHCGDPGIEALDIDLDDEDPPDRSQVEHTIPLVIVGRFASVAEHGRMWAARPAGYVREDGTPVGQAEPAGRLTTARRVGNQNFWQNIWGDPAGLPANLPLVTPDSPDIRRPVGRLYEALGSTTHPTEFTFLQDNINGVKGRVEIFNAPMGSNLFGRFLRDAVNRTNDSPMTDIMSFMAPLRELVGLYGYLRDDDVVTSIDNGAALFLTQLQQLELNLPDARGLSAQWNEFYPSYFRMVSEFARTWARARIRQVRRVYNHRNNLNAPHRAEVLADLQEIENDIPNWTHPVE</sequence>
<dbReference type="GO" id="GO:0006032">
    <property type="term" value="P:chitin catabolic process"/>
    <property type="evidence" value="ECO:0007669"/>
    <property type="project" value="UniProtKB-KW"/>
</dbReference>
<dbReference type="InterPro" id="IPR018371">
    <property type="entry name" value="Chitin-binding_1_CS"/>
</dbReference>
<comment type="similarity">
    <text evidence="3">Belongs to the glycosyl hydrolase 18 family. Chitinase class V subfamily.</text>
</comment>
<feature type="disulfide bond" evidence="12">
    <location>
        <begin position="103"/>
        <end position="117"/>
    </location>
</feature>
<evidence type="ECO:0000256" key="2">
    <source>
        <dbReference type="ARBA" id="ARBA00004613"/>
    </source>
</evidence>
<comment type="subcellular location">
    <subcellularLocation>
        <location evidence="2">Secreted</location>
    </subcellularLocation>
</comment>
<dbReference type="PROSITE" id="PS50941">
    <property type="entry name" value="CHIT_BIND_I_2"/>
    <property type="match status" value="2"/>
</dbReference>
<evidence type="ECO:0000256" key="10">
    <source>
        <dbReference type="ARBA" id="ARBA00023295"/>
    </source>
</evidence>
<evidence type="ECO:0000313" key="18">
    <source>
        <dbReference type="Proteomes" id="UP000027238"/>
    </source>
</evidence>
<evidence type="ECO:0000256" key="7">
    <source>
        <dbReference type="ARBA" id="ARBA00022801"/>
    </source>
</evidence>
<dbReference type="PANTHER" id="PTHR11177:SF397">
    <property type="entry name" value="CHITINASE"/>
    <property type="match status" value="1"/>
</dbReference>
<comment type="caution">
    <text evidence="12">Lacks conserved residue(s) required for the propagation of feature annotation.</text>
</comment>
<dbReference type="GO" id="GO:0005576">
    <property type="term" value="C:extracellular region"/>
    <property type="evidence" value="ECO:0007669"/>
    <property type="project" value="UniProtKB-SubCell"/>
</dbReference>
<dbReference type="GO" id="GO:0000272">
    <property type="term" value="P:polysaccharide catabolic process"/>
    <property type="evidence" value="ECO:0007669"/>
    <property type="project" value="UniProtKB-KW"/>
</dbReference>
<keyword evidence="8" id="KW-0146">Chitin degradation</keyword>
<dbReference type="SMART" id="SM00636">
    <property type="entry name" value="Glyco_18"/>
    <property type="match status" value="1"/>
</dbReference>
<evidence type="ECO:0000256" key="14">
    <source>
        <dbReference type="SAM" id="Phobius"/>
    </source>
</evidence>
<keyword evidence="9" id="KW-0119">Carbohydrate metabolism</keyword>
<dbReference type="GO" id="GO:0008061">
    <property type="term" value="F:chitin binding"/>
    <property type="evidence" value="ECO:0007669"/>
    <property type="project" value="UniProtKB-UniRule"/>
</dbReference>
<name>A0A066XPL4_COLSU</name>
<evidence type="ECO:0000256" key="13">
    <source>
        <dbReference type="RuleBase" id="RU000489"/>
    </source>
</evidence>
<dbReference type="InterPro" id="IPR036861">
    <property type="entry name" value="Endochitinase-like_sf"/>
</dbReference>
<evidence type="ECO:0000259" key="16">
    <source>
        <dbReference type="PROSITE" id="PS51910"/>
    </source>
</evidence>
<dbReference type="InterPro" id="IPR050314">
    <property type="entry name" value="Glycosyl_Hydrlase_18"/>
</dbReference>
<feature type="disulfide bond" evidence="12">
    <location>
        <begin position="121"/>
        <end position="125"/>
    </location>
</feature>
<dbReference type="GO" id="GO:0008843">
    <property type="term" value="F:endochitinase activity"/>
    <property type="evidence" value="ECO:0007669"/>
    <property type="project" value="UniProtKB-EC"/>
</dbReference>
<evidence type="ECO:0000256" key="1">
    <source>
        <dbReference type="ARBA" id="ARBA00000822"/>
    </source>
</evidence>
<feature type="disulfide bond" evidence="12">
    <location>
        <begin position="98"/>
        <end position="110"/>
    </location>
</feature>
<dbReference type="PROSITE" id="PS01095">
    <property type="entry name" value="GH18_1"/>
    <property type="match status" value="1"/>
</dbReference>
<dbReference type="Gene3D" id="3.30.60.10">
    <property type="entry name" value="Endochitinase-like"/>
    <property type="match status" value="1"/>
</dbReference>
<feature type="disulfide bond" evidence="12">
    <location>
        <begin position="165"/>
        <end position="169"/>
    </location>
</feature>
<evidence type="ECO:0000256" key="9">
    <source>
        <dbReference type="ARBA" id="ARBA00023277"/>
    </source>
</evidence>
<proteinExistence type="inferred from homology"/>
<keyword evidence="11" id="KW-0624">Polysaccharide degradation</keyword>
<dbReference type="Gene3D" id="3.20.20.80">
    <property type="entry name" value="Glycosidases"/>
    <property type="match status" value="1"/>
</dbReference>
<accession>A0A066XPL4</accession>
<keyword evidence="14" id="KW-0472">Membrane</keyword>
<dbReference type="OrthoDB" id="73875at2759"/>
<dbReference type="SMART" id="SM00270">
    <property type="entry name" value="ChtBD1"/>
    <property type="match status" value="2"/>
</dbReference>
<dbReference type="EMBL" id="JMSE01000241">
    <property type="protein sequence ID" value="KDN71158.1"/>
    <property type="molecule type" value="Genomic_DNA"/>
</dbReference>
<evidence type="ECO:0000256" key="6">
    <source>
        <dbReference type="ARBA" id="ARBA00022669"/>
    </source>
</evidence>
<feature type="domain" description="Chitin-binding type-1" evidence="15">
    <location>
        <begin position="128"/>
        <end position="171"/>
    </location>
</feature>
<dbReference type="Proteomes" id="UP000027238">
    <property type="component" value="Unassembled WGS sequence"/>
</dbReference>
<dbReference type="HOGENOM" id="CLU_001837_3_0_1"/>
<evidence type="ECO:0000256" key="11">
    <source>
        <dbReference type="ARBA" id="ARBA00023326"/>
    </source>
</evidence>
<keyword evidence="7 13" id="KW-0378">Hydrolase</keyword>
<comment type="catalytic activity">
    <reaction evidence="1">
        <text>Random endo-hydrolysis of N-acetyl-beta-D-glucosaminide (1-&gt;4)-beta-linkages in chitin and chitodextrins.</text>
        <dbReference type="EC" id="3.2.1.14"/>
    </reaction>
</comment>
<evidence type="ECO:0000256" key="8">
    <source>
        <dbReference type="ARBA" id="ARBA00023024"/>
    </source>
</evidence>
<keyword evidence="5" id="KW-0964">Secreted</keyword>
<dbReference type="Pfam" id="PF00704">
    <property type="entry name" value="Glyco_hydro_18"/>
    <property type="match status" value="1"/>
</dbReference>
<gene>
    <name evidence="17" type="ORF">CSUB01_11681</name>
</gene>
<dbReference type="PANTHER" id="PTHR11177">
    <property type="entry name" value="CHITINASE"/>
    <property type="match status" value="1"/>
</dbReference>
<feature type="transmembrane region" description="Helical" evidence="14">
    <location>
        <begin position="12"/>
        <end position="29"/>
    </location>
</feature>
<dbReference type="EC" id="3.2.1.14" evidence="4"/>
<keyword evidence="14" id="KW-0812">Transmembrane</keyword>
<dbReference type="InterPro" id="IPR001223">
    <property type="entry name" value="Glyco_hydro18_cat"/>
</dbReference>
<evidence type="ECO:0000256" key="12">
    <source>
        <dbReference type="PROSITE-ProRule" id="PRU00261"/>
    </source>
</evidence>
<dbReference type="Gene3D" id="3.10.50.10">
    <property type="match status" value="1"/>
</dbReference>
<dbReference type="InterPro" id="IPR017853">
    <property type="entry name" value="GH"/>
</dbReference>
<dbReference type="SUPFAM" id="SSF57016">
    <property type="entry name" value="Plant lectins/antimicrobial peptides"/>
    <property type="match status" value="1"/>
</dbReference>
<dbReference type="InterPro" id="IPR029070">
    <property type="entry name" value="Chitinase_insertion_sf"/>
</dbReference>
<keyword evidence="18" id="KW-1185">Reference proteome</keyword>
<reference evidence="18" key="1">
    <citation type="journal article" date="2014" name="Genome Announc.">
        <title>Draft genome sequence of Colletotrichum sublineola, a destructive pathogen of cultivated sorghum.</title>
        <authorList>
            <person name="Baroncelli R."/>
            <person name="Sanz-Martin J.M."/>
            <person name="Rech G.E."/>
            <person name="Sukno S.A."/>
            <person name="Thon M.R."/>
        </authorList>
    </citation>
    <scope>NUCLEOTIDE SEQUENCE [LARGE SCALE GENOMIC DNA]</scope>
    <source>
        <strain evidence="18">TX430BB</strain>
    </source>
</reference>
<feature type="disulfide bond" evidence="12">
    <location>
        <begin position="142"/>
        <end position="154"/>
    </location>
</feature>
<dbReference type="CDD" id="cd00035">
    <property type="entry name" value="ChtBD1"/>
    <property type="match status" value="1"/>
</dbReference>
<dbReference type="STRING" id="1173701.A0A066XPL4"/>
<dbReference type="PROSITE" id="PS00026">
    <property type="entry name" value="CHIT_BIND_I_1"/>
    <property type="match status" value="1"/>
</dbReference>
<organism evidence="17 18">
    <name type="scientific">Colletotrichum sublineola</name>
    <name type="common">Sorghum anthracnose fungus</name>
    <dbReference type="NCBI Taxonomy" id="1173701"/>
    <lineage>
        <taxon>Eukaryota</taxon>
        <taxon>Fungi</taxon>
        <taxon>Dikarya</taxon>
        <taxon>Ascomycota</taxon>
        <taxon>Pezizomycotina</taxon>
        <taxon>Sordariomycetes</taxon>
        <taxon>Hypocreomycetidae</taxon>
        <taxon>Glomerellales</taxon>
        <taxon>Glomerellaceae</taxon>
        <taxon>Colletotrichum</taxon>
        <taxon>Colletotrichum graminicola species complex</taxon>
    </lineage>
</organism>
<dbReference type="SUPFAM" id="SSF54556">
    <property type="entry name" value="Chitinase insertion domain"/>
    <property type="match status" value="1"/>
</dbReference>
<evidence type="ECO:0000256" key="5">
    <source>
        <dbReference type="ARBA" id="ARBA00022525"/>
    </source>
</evidence>
<dbReference type="InterPro" id="IPR001579">
    <property type="entry name" value="Glyco_hydro_18_chit_AS"/>
</dbReference>
<dbReference type="PROSITE" id="PS51910">
    <property type="entry name" value="GH18_2"/>
    <property type="match status" value="1"/>
</dbReference>
<keyword evidence="10 13" id="KW-0326">Glycosidase</keyword>
<evidence type="ECO:0000256" key="3">
    <source>
        <dbReference type="ARBA" id="ARBA00008682"/>
    </source>
</evidence>
<evidence type="ECO:0000256" key="4">
    <source>
        <dbReference type="ARBA" id="ARBA00012729"/>
    </source>
</evidence>
<dbReference type="OMA" id="LAYYEIM"/>
<dbReference type="AlphaFoldDB" id="A0A066XPL4"/>
<feature type="domain" description="GH18" evidence="16">
    <location>
        <begin position="186"/>
        <end position="544"/>
    </location>
</feature>
<evidence type="ECO:0000259" key="15">
    <source>
        <dbReference type="PROSITE" id="PS50941"/>
    </source>
</evidence>
<feature type="domain" description="Chitin-binding type-1" evidence="15">
    <location>
        <begin position="89"/>
        <end position="127"/>
    </location>
</feature>
<protein>
    <recommendedName>
        <fullName evidence="4">chitinase</fullName>
        <ecNumber evidence="4">3.2.1.14</ecNumber>
    </recommendedName>
</protein>
<evidence type="ECO:0000313" key="17">
    <source>
        <dbReference type="EMBL" id="KDN71158.1"/>
    </source>
</evidence>
<dbReference type="Pfam" id="PF00187">
    <property type="entry name" value="Chitin_bind_1"/>
    <property type="match status" value="1"/>
</dbReference>
<keyword evidence="14" id="KW-1133">Transmembrane helix</keyword>